<dbReference type="InterPro" id="IPR039426">
    <property type="entry name" value="TonB-dep_rcpt-like"/>
</dbReference>
<feature type="domain" description="TonB-dependent receptor-like beta-barrel" evidence="13">
    <location>
        <begin position="272"/>
        <end position="702"/>
    </location>
</feature>
<evidence type="ECO:0000256" key="2">
    <source>
        <dbReference type="ARBA" id="ARBA00022448"/>
    </source>
</evidence>
<evidence type="ECO:0000313" key="15">
    <source>
        <dbReference type="EMBL" id="PWR18260.1"/>
    </source>
</evidence>
<dbReference type="EMBL" id="QGLF01000006">
    <property type="protein sequence ID" value="PWR18260.1"/>
    <property type="molecule type" value="Genomic_DNA"/>
</dbReference>
<evidence type="ECO:0000256" key="3">
    <source>
        <dbReference type="ARBA" id="ARBA00022452"/>
    </source>
</evidence>
<name>A0A317DWC6_9PROT</name>
<evidence type="ECO:0000313" key="16">
    <source>
        <dbReference type="Proteomes" id="UP000246077"/>
    </source>
</evidence>
<evidence type="ECO:0008006" key="17">
    <source>
        <dbReference type="Google" id="ProtNLM"/>
    </source>
</evidence>
<proteinExistence type="inferred from homology"/>
<dbReference type="PANTHER" id="PTHR32552:SF81">
    <property type="entry name" value="TONB-DEPENDENT OUTER MEMBRANE RECEPTOR"/>
    <property type="match status" value="1"/>
</dbReference>
<dbReference type="Pfam" id="PF00593">
    <property type="entry name" value="TonB_dep_Rec_b-barrel"/>
    <property type="match status" value="1"/>
</dbReference>
<feature type="domain" description="TonB-dependent receptor plug" evidence="14">
    <location>
        <begin position="78"/>
        <end position="187"/>
    </location>
</feature>
<keyword evidence="6" id="KW-0408">Iron</keyword>
<keyword evidence="5 11" id="KW-0812">Transmembrane</keyword>
<comment type="subcellular location">
    <subcellularLocation>
        <location evidence="1 11">Cell outer membrane</location>
        <topology evidence="1 11">Multi-pass membrane protein</topology>
    </subcellularLocation>
</comment>
<evidence type="ECO:0000256" key="8">
    <source>
        <dbReference type="ARBA" id="ARBA00023077"/>
    </source>
</evidence>
<keyword evidence="16" id="KW-1185">Reference proteome</keyword>
<dbReference type="InterPro" id="IPR036942">
    <property type="entry name" value="Beta-barrel_TonB_sf"/>
</dbReference>
<keyword evidence="9 11" id="KW-0472">Membrane</keyword>
<keyword evidence="4" id="KW-0410">Iron transport</keyword>
<protein>
    <recommendedName>
        <fullName evidence="17">TonB-dependent receptor</fullName>
    </recommendedName>
</protein>
<dbReference type="Pfam" id="PF07715">
    <property type="entry name" value="Plug"/>
    <property type="match status" value="1"/>
</dbReference>
<dbReference type="SUPFAM" id="SSF56935">
    <property type="entry name" value="Porins"/>
    <property type="match status" value="1"/>
</dbReference>
<keyword evidence="3 11" id="KW-1134">Transmembrane beta strand</keyword>
<keyword evidence="8 12" id="KW-0798">TonB box</keyword>
<dbReference type="InterPro" id="IPR012910">
    <property type="entry name" value="Plug_dom"/>
</dbReference>
<gene>
    <name evidence="15" type="ORF">DKG75_20025</name>
</gene>
<dbReference type="CDD" id="cd01347">
    <property type="entry name" value="ligand_gated_channel"/>
    <property type="match status" value="1"/>
</dbReference>
<evidence type="ECO:0000256" key="4">
    <source>
        <dbReference type="ARBA" id="ARBA00022496"/>
    </source>
</evidence>
<dbReference type="AlphaFoldDB" id="A0A317DWC6"/>
<evidence type="ECO:0000256" key="9">
    <source>
        <dbReference type="ARBA" id="ARBA00023136"/>
    </source>
</evidence>
<dbReference type="Gene3D" id="2.40.170.20">
    <property type="entry name" value="TonB-dependent receptor, beta-barrel domain"/>
    <property type="match status" value="1"/>
</dbReference>
<reference evidence="16" key="1">
    <citation type="submission" date="2018-05" db="EMBL/GenBank/DDBJ databases">
        <title>Zavarzinia sp. HR-AS.</title>
        <authorList>
            <person name="Lee Y."/>
            <person name="Jeon C.O."/>
        </authorList>
    </citation>
    <scope>NUCLEOTIDE SEQUENCE [LARGE SCALE GENOMIC DNA]</scope>
    <source>
        <strain evidence="16">DSM 1231</strain>
    </source>
</reference>
<dbReference type="PROSITE" id="PS52016">
    <property type="entry name" value="TONB_DEPENDENT_REC_3"/>
    <property type="match status" value="1"/>
</dbReference>
<dbReference type="OrthoDB" id="9760333at2"/>
<evidence type="ECO:0000256" key="5">
    <source>
        <dbReference type="ARBA" id="ARBA00022692"/>
    </source>
</evidence>
<evidence type="ECO:0000256" key="6">
    <source>
        <dbReference type="ARBA" id="ARBA00023004"/>
    </source>
</evidence>
<dbReference type="PANTHER" id="PTHR32552">
    <property type="entry name" value="FERRICHROME IRON RECEPTOR-RELATED"/>
    <property type="match status" value="1"/>
</dbReference>
<evidence type="ECO:0000256" key="7">
    <source>
        <dbReference type="ARBA" id="ARBA00023065"/>
    </source>
</evidence>
<keyword evidence="7" id="KW-0406">Ion transport</keyword>
<dbReference type="GO" id="GO:0006826">
    <property type="term" value="P:iron ion transport"/>
    <property type="evidence" value="ECO:0007669"/>
    <property type="project" value="UniProtKB-KW"/>
</dbReference>
<dbReference type="InterPro" id="IPR000531">
    <property type="entry name" value="Beta-barrel_TonB"/>
</dbReference>
<sequence length="736" mass="79931">MAKTANGAHSPHAVIGSAETITASRLCCRPSGLAMAVWLGAAFLAAGAQAEEAGQERATATAEVGDVLVTAQRYNQDLQSTPVSVSAIGWVALEERQVTTLKGLGAQVPGLVVESVTALQNAPRIFLRGVGQDSATFNVDPAVGTYVDFVYYPRLYGAVFDFADVERVEVLRGPQGTLYGRNTSGGAINVVTKRPSQVPTGSIEVSYGSYNQFDINGFISAPIVPNKLAASLAVIHRQRDGITFASNQNTWVNDRNYTAERLKLLFTPTDDLEFELSADNVNDDSGPFYPAGVPTATGVVGDIFATGSTLPSDSNSDTWGISLTGRYKLQDWTLSSISAYRNLDYGTIIANHAVANFALTSGIYVDNYSLSQEFNATYQGKDFTAVGGLFYFQEHTDFEVPVGSNPKEHSIQDTYNYAAYGQVTYHLTDRLGLIGGLRYTRDTKDLWNYYYEPTPAVPVRYPLEGSRTWDGLTPKLGIEFQATPEFFTYATFTSGFKAGGWNRIGPTVNSGQLIYSLFDFDPENVNAYEIGGKYQSPDKRFVLNVAGYVNDVTDLHVTQQIQGTTVGRTTNASAARILGLELETSFKITPELLVYGNLAVTDAEYTETFLCANPAGAYEDCSDKDLKSVSPLKALVGFTYQPPLDIPGSIKLGASLSHTAKYYNDAYNREVGATDAYQLLNASITYLSEDGHWTATLEGKNLTDEHYYGTTLIFGATTLVYPNDPLTVTARLGYAF</sequence>
<comment type="caution">
    <text evidence="15">The sequence shown here is derived from an EMBL/GenBank/DDBJ whole genome shotgun (WGS) entry which is preliminary data.</text>
</comment>
<dbReference type="GO" id="GO:0009279">
    <property type="term" value="C:cell outer membrane"/>
    <property type="evidence" value="ECO:0007669"/>
    <property type="project" value="UniProtKB-SubCell"/>
</dbReference>
<dbReference type="Proteomes" id="UP000246077">
    <property type="component" value="Unassembled WGS sequence"/>
</dbReference>
<comment type="similarity">
    <text evidence="11 12">Belongs to the TonB-dependent receptor family.</text>
</comment>
<evidence type="ECO:0000256" key="1">
    <source>
        <dbReference type="ARBA" id="ARBA00004571"/>
    </source>
</evidence>
<accession>A0A317DWC6</accession>
<dbReference type="RefSeq" id="WP_109922967.1">
    <property type="nucleotide sequence ID" value="NZ_QGLF01000006.1"/>
</dbReference>
<evidence type="ECO:0000256" key="10">
    <source>
        <dbReference type="ARBA" id="ARBA00023237"/>
    </source>
</evidence>
<evidence type="ECO:0000259" key="13">
    <source>
        <dbReference type="Pfam" id="PF00593"/>
    </source>
</evidence>
<keyword evidence="10 11" id="KW-0998">Cell outer membrane</keyword>
<organism evidence="15 16">
    <name type="scientific">Zavarzinia compransoris</name>
    <dbReference type="NCBI Taxonomy" id="1264899"/>
    <lineage>
        <taxon>Bacteria</taxon>
        <taxon>Pseudomonadati</taxon>
        <taxon>Pseudomonadota</taxon>
        <taxon>Alphaproteobacteria</taxon>
        <taxon>Rhodospirillales</taxon>
        <taxon>Zavarziniaceae</taxon>
        <taxon>Zavarzinia</taxon>
    </lineage>
</organism>
<keyword evidence="2 11" id="KW-0813">Transport</keyword>
<evidence type="ECO:0000256" key="12">
    <source>
        <dbReference type="RuleBase" id="RU003357"/>
    </source>
</evidence>
<evidence type="ECO:0000259" key="14">
    <source>
        <dbReference type="Pfam" id="PF07715"/>
    </source>
</evidence>
<evidence type="ECO:0000256" key="11">
    <source>
        <dbReference type="PROSITE-ProRule" id="PRU01360"/>
    </source>
</evidence>